<dbReference type="SMART" id="SM00091">
    <property type="entry name" value="PAS"/>
    <property type="match status" value="1"/>
</dbReference>
<evidence type="ECO:0000256" key="1">
    <source>
        <dbReference type="ARBA" id="ARBA00022741"/>
    </source>
</evidence>
<keyword evidence="2" id="KW-0067">ATP-binding</keyword>
<dbReference type="GO" id="GO:0043565">
    <property type="term" value="F:sequence-specific DNA binding"/>
    <property type="evidence" value="ECO:0007669"/>
    <property type="project" value="InterPro"/>
</dbReference>
<dbReference type="Gene3D" id="3.40.50.300">
    <property type="entry name" value="P-loop containing nucleotide triphosphate hydrolases"/>
    <property type="match status" value="1"/>
</dbReference>
<dbReference type="EMBL" id="CP071182">
    <property type="protein sequence ID" value="QSO47446.1"/>
    <property type="molecule type" value="Genomic_DNA"/>
</dbReference>
<keyword evidence="8" id="KW-1185">Reference proteome</keyword>
<organism evidence="7 8">
    <name type="scientific">Alicyclobacillus mengziensis</name>
    <dbReference type="NCBI Taxonomy" id="2931921"/>
    <lineage>
        <taxon>Bacteria</taxon>
        <taxon>Bacillati</taxon>
        <taxon>Bacillota</taxon>
        <taxon>Bacilli</taxon>
        <taxon>Bacillales</taxon>
        <taxon>Alicyclobacillaceae</taxon>
        <taxon>Alicyclobacillus</taxon>
    </lineage>
</organism>
<gene>
    <name evidence="7" type="ORF">JZ786_24195</name>
</gene>
<accession>A0A9X7Z7K0</accession>
<evidence type="ECO:0000313" key="7">
    <source>
        <dbReference type="EMBL" id="QSO47446.1"/>
    </source>
</evidence>
<dbReference type="PROSITE" id="PS50112">
    <property type="entry name" value="PAS"/>
    <property type="match status" value="1"/>
</dbReference>
<dbReference type="GO" id="GO:0005524">
    <property type="term" value="F:ATP binding"/>
    <property type="evidence" value="ECO:0007669"/>
    <property type="project" value="UniProtKB-KW"/>
</dbReference>
<dbReference type="InterPro" id="IPR013656">
    <property type="entry name" value="PAS_4"/>
</dbReference>
<dbReference type="InterPro" id="IPR009057">
    <property type="entry name" value="Homeodomain-like_sf"/>
</dbReference>
<proteinExistence type="predicted"/>
<dbReference type="Gene3D" id="1.10.8.60">
    <property type="match status" value="1"/>
</dbReference>
<dbReference type="CDD" id="cd00130">
    <property type="entry name" value="PAS"/>
    <property type="match status" value="1"/>
</dbReference>
<dbReference type="PANTHER" id="PTHR32071:SF57">
    <property type="entry name" value="C4-DICARBOXYLATE TRANSPORT TRANSCRIPTIONAL REGULATORY PROTEIN DCTD"/>
    <property type="match status" value="1"/>
</dbReference>
<dbReference type="InterPro" id="IPR002078">
    <property type="entry name" value="Sigma_54_int"/>
</dbReference>
<protein>
    <submittedName>
        <fullName evidence="7">Sigma 54-interacting transcriptional regulator</fullName>
    </submittedName>
</protein>
<dbReference type="PRINTS" id="PR01590">
    <property type="entry name" value="HTHFIS"/>
</dbReference>
<evidence type="ECO:0000256" key="4">
    <source>
        <dbReference type="ARBA" id="ARBA00023163"/>
    </source>
</evidence>
<feature type="domain" description="PAS" evidence="6">
    <location>
        <begin position="9"/>
        <end position="61"/>
    </location>
</feature>
<evidence type="ECO:0000259" key="6">
    <source>
        <dbReference type="PROSITE" id="PS50112"/>
    </source>
</evidence>
<dbReference type="PANTHER" id="PTHR32071">
    <property type="entry name" value="TRANSCRIPTIONAL REGULATORY PROTEIN"/>
    <property type="match status" value="1"/>
</dbReference>
<evidence type="ECO:0000313" key="8">
    <source>
        <dbReference type="Proteomes" id="UP000663505"/>
    </source>
</evidence>
<dbReference type="NCBIfam" id="TIGR00229">
    <property type="entry name" value="sensory_box"/>
    <property type="match status" value="1"/>
</dbReference>
<dbReference type="PROSITE" id="PS50045">
    <property type="entry name" value="SIGMA54_INTERACT_4"/>
    <property type="match status" value="1"/>
</dbReference>
<dbReference type="Gene3D" id="1.10.10.60">
    <property type="entry name" value="Homeodomain-like"/>
    <property type="match status" value="1"/>
</dbReference>
<dbReference type="SUPFAM" id="SSF46689">
    <property type="entry name" value="Homeodomain-like"/>
    <property type="match status" value="1"/>
</dbReference>
<dbReference type="Proteomes" id="UP000663505">
    <property type="component" value="Chromosome"/>
</dbReference>
<evidence type="ECO:0000256" key="2">
    <source>
        <dbReference type="ARBA" id="ARBA00022840"/>
    </source>
</evidence>
<dbReference type="AlphaFoldDB" id="A0A9X7Z7K0"/>
<dbReference type="Pfam" id="PF00158">
    <property type="entry name" value="Sigma54_activat"/>
    <property type="match status" value="1"/>
</dbReference>
<keyword evidence="3" id="KW-0805">Transcription regulation</keyword>
<dbReference type="Pfam" id="PF08448">
    <property type="entry name" value="PAS_4"/>
    <property type="match status" value="1"/>
</dbReference>
<evidence type="ECO:0000259" key="5">
    <source>
        <dbReference type="PROSITE" id="PS50045"/>
    </source>
</evidence>
<dbReference type="InterPro" id="IPR058031">
    <property type="entry name" value="AAA_lid_NorR"/>
</dbReference>
<dbReference type="InterPro" id="IPR002197">
    <property type="entry name" value="HTH_Fis"/>
</dbReference>
<dbReference type="InterPro" id="IPR027417">
    <property type="entry name" value="P-loop_NTPase"/>
</dbReference>
<dbReference type="KEGG" id="afx:JZ786_24195"/>
<dbReference type="Pfam" id="PF02954">
    <property type="entry name" value="HTH_8"/>
    <property type="match status" value="1"/>
</dbReference>
<dbReference type="Pfam" id="PF25601">
    <property type="entry name" value="AAA_lid_14"/>
    <property type="match status" value="1"/>
</dbReference>
<dbReference type="GO" id="GO:0006355">
    <property type="term" value="P:regulation of DNA-templated transcription"/>
    <property type="evidence" value="ECO:0007669"/>
    <property type="project" value="InterPro"/>
</dbReference>
<dbReference type="SUPFAM" id="SSF55785">
    <property type="entry name" value="PYP-like sensor domain (PAS domain)"/>
    <property type="match status" value="1"/>
</dbReference>
<dbReference type="InterPro" id="IPR000014">
    <property type="entry name" value="PAS"/>
</dbReference>
<dbReference type="InterPro" id="IPR035965">
    <property type="entry name" value="PAS-like_dom_sf"/>
</dbReference>
<feature type="domain" description="Sigma-54 factor interaction" evidence="5">
    <location>
        <begin position="165"/>
        <end position="373"/>
    </location>
</feature>
<evidence type="ECO:0000256" key="3">
    <source>
        <dbReference type="ARBA" id="ARBA00023015"/>
    </source>
</evidence>
<dbReference type="Gene3D" id="3.30.450.20">
    <property type="entry name" value="PAS domain"/>
    <property type="match status" value="1"/>
</dbReference>
<dbReference type="SUPFAM" id="SSF52540">
    <property type="entry name" value="P-loop containing nucleoside triphosphate hydrolases"/>
    <property type="match status" value="1"/>
</dbReference>
<keyword evidence="4" id="KW-0804">Transcription</keyword>
<dbReference type="CDD" id="cd00009">
    <property type="entry name" value="AAA"/>
    <property type="match status" value="1"/>
</dbReference>
<name>A0A9X7Z7K0_9BACL</name>
<sequence>MLDERQNQRHPFYDSLLDAIPEAVTVVDRSGTVLNWNHAAEQLYGIAEEDIVGQPIAQFFQRASLMLLQVMDNGLPVYGVYHQPRPDKHVYINAVPVTDHHGELVGAISIEQDITDVVRLNDERFHQQDLGTGEEWQPIFDTANRDLKETLTFLEKLEALDPASSLLMVGENGVGKAILARFVHSEHRSGSFVSLDCRALTEGLLDIELFGQGASYFAQESTKKVGKLELAAEGTVYLRHIDKMPIVTQVKLAQAIRDGGFTTTDGKFTKLCCQVIASIDSLPDADSASVHGEPPSPPLDRELLYLFQQIAIPPLRERREDIPGICHFYLRLASKRLGMPTPTLKPEVTAAFAAYTWPGNLTEVQRTMERLVITGGEAPLGFSDIPAAMRPKTVKDVTDAAVPLGTLSEELERERIELAIAQTGGNKAKAARLLGISRGALYYKLRQYGIGD</sequence>
<keyword evidence="1" id="KW-0547">Nucleotide-binding</keyword>
<reference evidence="7 8" key="1">
    <citation type="submission" date="2021-02" db="EMBL/GenBank/DDBJ databases">
        <title>Alicyclobacillus curvatus sp. nov. and Alicyclobacillus mengziensis sp. nov., two acidophilic bacteria isolated from acid mine drainage.</title>
        <authorList>
            <person name="Huang Y."/>
        </authorList>
    </citation>
    <scope>NUCLEOTIDE SEQUENCE [LARGE SCALE GENOMIC DNA]</scope>
    <source>
        <strain evidence="7 8">S30H14</strain>
    </source>
</reference>
<dbReference type="RefSeq" id="WP_206656797.1">
    <property type="nucleotide sequence ID" value="NZ_CP071182.1"/>
</dbReference>